<dbReference type="InterPro" id="IPR016171">
    <property type="entry name" value="Vanillyl_alc_oxidase_C-sub2"/>
</dbReference>
<dbReference type="InterPro" id="IPR051914">
    <property type="entry name" value="FAD-linked_OxidoTrans_Type4"/>
</dbReference>
<comment type="caution">
    <text evidence="7">The sequence shown here is derived from an EMBL/GenBank/DDBJ whole genome shotgun (WGS) entry which is preliminary data.</text>
</comment>
<dbReference type="Pfam" id="PF01565">
    <property type="entry name" value="FAD_binding_4"/>
    <property type="match status" value="1"/>
</dbReference>
<keyword evidence="8" id="KW-1185">Reference proteome</keyword>
<dbReference type="Proteomes" id="UP001501570">
    <property type="component" value="Unassembled WGS sequence"/>
</dbReference>
<dbReference type="InterPro" id="IPR004113">
    <property type="entry name" value="FAD-bd_oxidored_4_C"/>
</dbReference>
<dbReference type="SUPFAM" id="SSF55103">
    <property type="entry name" value="FAD-linked oxidases, C-terminal domain"/>
    <property type="match status" value="1"/>
</dbReference>
<evidence type="ECO:0000256" key="5">
    <source>
        <dbReference type="SAM" id="MobiDB-lite"/>
    </source>
</evidence>
<keyword evidence="3" id="KW-0274">FAD</keyword>
<dbReference type="Gene3D" id="3.30.70.2740">
    <property type="match status" value="1"/>
</dbReference>
<keyword evidence="2" id="KW-0285">Flavoprotein</keyword>
<feature type="domain" description="FAD-binding PCMH-type" evidence="6">
    <location>
        <begin position="55"/>
        <end position="233"/>
    </location>
</feature>
<name>A0ABP9SRE3_9ACTN</name>
<evidence type="ECO:0000256" key="3">
    <source>
        <dbReference type="ARBA" id="ARBA00022827"/>
    </source>
</evidence>
<evidence type="ECO:0000256" key="4">
    <source>
        <dbReference type="ARBA" id="ARBA00023002"/>
    </source>
</evidence>
<dbReference type="InterPro" id="IPR036318">
    <property type="entry name" value="FAD-bd_PCMH-like_sf"/>
</dbReference>
<dbReference type="Pfam" id="PF02913">
    <property type="entry name" value="FAD-oxidase_C"/>
    <property type="match status" value="1"/>
</dbReference>
<evidence type="ECO:0000259" key="6">
    <source>
        <dbReference type="PROSITE" id="PS51387"/>
    </source>
</evidence>
<dbReference type="PANTHER" id="PTHR42934">
    <property type="entry name" value="GLYCOLATE OXIDASE SUBUNIT GLCD"/>
    <property type="match status" value="1"/>
</dbReference>
<comment type="cofactor">
    <cofactor evidence="1">
        <name>FAD</name>
        <dbReference type="ChEBI" id="CHEBI:57692"/>
    </cofactor>
</comment>
<feature type="region of interest" description="Disordered" evidence="5">
    <location>
        <begin position="483"/>
        <end position="502"/>
    </location>
</feature>
<dbReference type="InterPro" id="IPR006094">
    <property type="entry name" value="Oxid_FAD_bind_N"/>
</dbReference>
<sequence length="502" mass="53019">MNQHPQVKQQAPDDRRASGDVLRLADRLRARIGADKVLTDPAQLRTYECDGLAAYRVRPGVVVLAADRDDVVTTVRLCAEAAVPFVARGSGTGLSGGAMPVADGVLIVLSRLRRIVSVDPDNARVVVEPGVINLWVTREAAPHGQAYAPDPSSQQVCSIGGNIAENAGGAHCLKYGFTVNHVMGAEVVLPDGEVVHLGGTAPEHPGLDLLGAFVGSEGTLGVATRITLRTIQAPESVQTMLVGFHTVHDAAGTVSDIIASGILPAAIEMMDALAIEAAEAAVRCGYPPGAVAVLVIELDGPRVEVDEQFRQVRGIAEARHAFETRIARDDAERALMWKGRKSAFAAVGRISPAYYVQDGVIPRTRLPEILDEIGRLADEAQLRVANVFHAGDGNLHPLILFDDAAPGAMADAERLGFAILDACIDAGGSITGEHGVGFEKKSKMARQFTAEDLDTMQLVRCAFDPGGLANPGKLFPTPRLCGERPGARTAEDAPDPAFGEVF</sequence>
<dbReference type="Gene3D" id="3.30.465.10">
    <property type="match status" value="1"/>
</dbReference>
<dbReference type="SUPFAM" id="SSF56176">
    <property type="entry name" value="FAD-binding/transporter-associated domain-like"/>
    <property type="match status" value="1"/>
</dbReference>
<evidence type="ECO:0000256" key="2">
    <source>
        <dbReference type="ARBA" id="ARBA00022630"/>
    </source>
</evidence>
<accession>A0ABP9SRE3</accession>
<organism evidence="7 8">
    <name type="scientific">Rugosimonospora acidiphila</name>
    <dbReference type="NCBI Taxonomy" id="556531"/>
    <lineage>
        <taxon>Bacteria</taxon>
        <taxon>Bacillati</taxon>
        <taxon>Actinomycetota</taxon>
        <taxon>Actinomycetes</taxon>
        <taxon>Micromonosporales</taxon>
        <taxon>Micromonosporaceae</taxon>
        <taxon>Rugosimonospora</taxon>
    </lineage>
</organism>
<dbReference type="InterPro" id="IPR016166">
    <property type="entry name" value="FAD-bd_PCMH"/>
</dbReference>
<dbReference type="InterPro" id="IPR016169">
    <property type="entry name" value="FAD-bd_PCMH_sub2"/>
</dbReference>
<keyword evidence="4" id="KW-0560">Oxidoreductase</keyword>
<dbReference type="PROSITE" id="PS51387">
    <property type="entry name" value="FAD_PCMH"/>
    <property type="match status" value="1"/>
</dbReference>
<gene>
    <name evidence="7" type="ORF">GCM10023322_81070</name>
</gene>
<evidence type="ECO:0000313" key="7">
    <source>
        <dbReference type="EMBL" id="GAA5201317.1"/>
    </source>
</evidence>
<evidence type="ECO:0000313" key="8">
    <source>
        <dbReference type="Proteomes" id="UP001501570"/>
    </source>
</evidence>
<dbReference type="InterPro" id="IPR016164">
    <property type="entry name" value="FAD-linked_Oxase-like_C"/>
</dbReference>
<proteinExistence type="predicted"/>
<protein>
    <submittedName>
        <fullName evidence="7">FAD-linked oxidase C-terminal domain-containing protein</fullName>
    </submittedName>
</protein>
<dbReference type="EMBL" id="BAABJQ010000049">
    <property type="protein sequence ID" value="GAA5201317.1"/>
    <property type="molecule type" value="Genomic_DNA"/>
</dbReference>
<dbReference type="Gene3D" id="1.10.45.10">
    <property type="entry name" value="Vanillyl-alcohol Oxidase, Chain A, domain 4"/>
    <property type="match status" value="1"/>
</dbReference>
<reference evidence="8" key="1">
    <citation type="journal article" date="2019" name="Int. J. Syst. Evol. Microbiol.">
        <title>The Global Catalogue of Microorganisms (GCM) 10K type strain sequencing project: providing services to taxonomists for standard genome sequencing and annotation.</title>
        <authorList>
            <consortium name="The Broad Institute Genomics Platform"/>
            <consortium name="The Broad Institute Genome Sequencing Center for Infectious Disease"/>
            <person name="Wu L."/>
            <person name="Ma J."/>
        </authorList>
    </citation>
    <scope>NUCLEOTIDE SEQUENCE [LARGE SCALE GENOMIC DNA]</scope>
    <source>
        <strain evidence="8">JCM 18304</strain>
    </source>
</reference>
<evidence type="ECO:0000256" key="1">
    <source>
        <dbReference type="ARBA" id="ARBA00001974"/>
    </source>
</evidence>
<dbReference type="PANTHER" id="PTHR42934:SF1">
    <property type="entry name" value="GLYCOLATE OXIDASE SUBUNIT GLCD"/>
    <property type="match status" value="1"/>
</dbReference>
<dbReference type="RefSeq" id="WP_345638988.1">
    <property type="nucleotide sequence ID" value="NZ_BAABJQ010000049.1"/>
</dbReference>